<dbReference type="SUPFAM" id="SSF51045">
    <property type="entry name" value="WW domain"/>
    <property type="match status" value="1"/>
</dbReference>
<sequence>KPCQEEKGELYYFNFDTGKASWDHPCDEIYKTRVIEERRKLSGSNALLNTNPR</sequence>
<accession>A0A8S3D033</accession>
<comment type="caution">
    <text evidence="1">The sequence shown here is derived from an EMBL/GenBank/DDBJ whole genome shotgun (WGS) entry which is preliminary data.</text>
</comment>
<gene>
    <name evidence="1" type="ORF">GIL414_LOCUS53549</name>
    <name evidence="2" type="ORF">GIL414_LOCUS53665</name>
</gene>
<evidence type="ECO:0008006" key="4">
    <source>
        <dbReference type="Google" id="ProtNLM"/>
    </source>
</evidence>
<reference evidence="1" key="1">
    <citation type="submission" date="2021-02" db="EMBL/GenBank/DDBJ databases">
        <authorList>
            <person name="Nowell W R."/>
        </authorList>
    </citation>
    <scope>NUCLEOTIDE SEQUENCE</scope>
</reference>
<evidence type="ECO:0000313" key="1">
    <source>
        <dbReference type="EMBL" id="CAF4935779.1"/>
    </source>
</evidence>
<dbReference type="PANTHER" id="PTHR21715:SF0">
    <property type="entry name" value="RH04127P"/>
    <property type="match status" value="1"/>
</dbReference>
<dbReference type="AlphaFoldDB" id="A0A8S3D033"/>
<name>A0A8S3D033_9BILA</name>
<dbReference type="Proteomes" id="UP000681720">
    <property type="component" value="Unassembled WGS sequence"/>
</dbReference>
<proteinExistence type="predicted"/>
<feature type="non-terminal residue" evidence="1">
    <location>
        <position position="1"/>
    </location>
</feature>
<feature type="non-terminal residue" evidence="1">
    <location>
        <position position="53"/>
    </location>
</feature>
<protein>
    <recommendedName>
        <fullName evidence="4">WW domain-containing protein</fullName>
    </recommendedName>
</protein>
<dbReference type="InterPro" id="IPR036020">
    <property type="entry name" value="WW_dom_sf"/>
</dbReference>
<dbReference type="InterPro" id="IPR053233">
    <property type="entry name" value="ABRA-related"/>
</dbReference>
<dbReference type="EMBL" id="CAJOBJ010186436">
    <property type="protein sequence ID" value="CAF4937867.1"/>
    <property type="molecule type" value="Genomic_DNA"/>
</dbReference>
<dbReference type="PANTHER" id="PTHR21715">
    <property type="entry name" value="RH04127P"/>
    <property type="match status" value="1"/>
</dbReference>
<dbReference type="Gene3D" id="3.30.1470.10">
    <property type="entry name" value="Photosystem I PsaD, reaction center subunit II"/>
    <property type="match status" value="1"/>
</dbReference>
<evidence type="ECO:0000313" key="3">
    <source>
        <dbReference type="Proteomes" id="UP000681720"/>
    </source>
</evidence>
<dbReference type="EMBL" id="CAJOBJ010185867">
    <property type="protein sequence ID" value="CAF4935779.1"/>
    <property type="molecule type" value="Genomic_DNA"/>
</dbReference>
<organism evidence="1 3">
    <name type="scientific">Rotaria magnacalcarata</name>
    <dbReference type="NCBI Taxonomy" id="392030"/>
    <lineage>
        <taxon>Eukaryota</taxon>
        <taxon>Metazoa</taxon>
        <taxon>Spiralia</taxon>
        <taxon>Gnathifera</taxon>
        <taxon>Rotifera</taxon>
        <taxon>Eurotatoria</taxon>
        <taxon>Bdelloidea</taxon>
        <taxon>Philodinida</taxon>
        <taxon>Philodinidae</taxon>
        <taxon>Rotaria</taxon>
    </lineage>
</organism>
<evidence type="ECO:0000313" key="2">
    <source>
        <dbReference type="EMBL" id="CAF4937867.1"/>
    </source>
</evidence>